<dbReference type="EMBL" id="JBEWYP010000002">
    <property type="protein sequence ID" value="MET7028614.1"/>
    <property type="molecule type" value="Genomic_DNA"/>
</dbReference>
<gene>
    <name evidence="1" type="ORF">ABXZ32_04365</name>
</gene>
<accession>A0ABV2TTM7</accession>
<organism evidence="1 2">
    <name type="scientific">Sediminicola luteus</name>
    <dbReference type="NCBI Taxonomy" id="319238"/>
    <lineage>
        <taxon>Bacteria</taxon>
        <taxon>Pseudomonadati</taxon>
        <taxon>Bacteroidota</taxon>
        <taxon>Flavobacteriia</taxon>
        <taxon>Flavobacteriales</taxon>
        <taxon>Flavobacteriaceae</taxon>
        <taxon>Sediminicola</taxon>
    </lineage>
</organism>
<dbReference type="Proteomes" id="UP001549773">
    <property type="component" value="Unassembled WGS sequence"/>
</dbReference>
<sequence length="154" mass="17931">MAAIHKISEDFFEDSYTLIALHSSLEDHALVYALNMCLKSKLKRSKDDLDISKDISFPIFEWKDIAHDAIWTLITNYSIKEENLGQEDLFGNEPSYRTHYLVPEHRDVDYFLKVEMDEVGDCETIVKEILKIPKVITAYTVDNKKLKSKNNLIF</sequence>
<dbReference type="RefSeq" id="WP_354617451.1">
    <property type="nucleotide sequence ID" value="NZ_JBEWYP010000002.1"/>
</dbReference>
<proteinExistence type="predicted"/>
<reference evidence="1 2" key="1">
    <citation type="submission" date="2024-07" db="EMBL/GenBank/DDBJ databases">
        <title>The genome sequence of type strain Sediminicola luteus GDMCC 1.2596T.</title>
        <authorList>
            <person name="Liu Y."/>
        </authorList>
    </citation>
    <scope>NUCLEOTIDE SEQUENCE [LARGE SCALE GENOMIC DNA]</scope>
    <source>
        <strain evidence="1 2">GDMCC 1.2596</strain>
    </source>
</reference>
<evidence type="ECO:0000313" key="1">
    <source>
        <dbReference type="EMBL" id="MET7028614.1"/>
    </source>
</evidence>
<dbReference type="InterPro" id="IPR047690">
    <property type="entry name" value="IPExxxVDY_fam"/>
</dbReference>
<keyword evidence="2" id="KW-1185">Reference proteome</keyword>
<dbReference type="NCBIfam" id="NF033205">
    <property type="entry name" value="IPExxxVDY"/>
    <property type="match status" value="1"/>
</dbReference>
<comment type="caution">
    <text evidence="1">The sequence shown here is derived from an EMBL/GenBank/DDBJ whole genome shotgun (WGS) entry which is preliminary data.</text>
</comment>
<protein>
    <submittedName>
        <fullName evidence="1">IPExxxVDY family protein</fullName>
    </submittedName>
</protein>
<name>A0ABV2TTM7_9FLAO</name>
<evidence type="ECO:0000313" key="2">
    <source>
        <dbReference type="Proteomes" id="UP001549773"/>
    </source>
</evidence>